<organism evidence="9 11">
    <name type="scientific">Perkinsus olseni</name>
    <name type="common">Perkinsus atlanticus</name>
    <dbReference type="NCBI Taxonomy" id="32597"/>
    <lineage>
        <taxon>Eukaryota</taxon>
        <taxon>Sar</taxon>
        <taxon>Alveolata</taxon>
        <taxon>Perkinsozoa</taxon>
        <taxon>Perkinsea</taxon>
        <taxon>Perkinsida</taxon>
        <taxon>Perkinsidae</taxon>
        <taxon>Perkinsus</taxon>
    </lineage>
</organism>
<evidence type="ECO:0000259" key="8">
    <source>
        <dbReference type="PROSITE" id="PS51195"/>
    </source>
</evidence>
<dbReference type="InterPro" id="IPR014014">
    <property type="entry name" value="RNA_helicase_DEAD_Q_motif"/>
</dbReference>
<evidence type="ECO:0000256" key="1">
    <source>
        <dbReference type="ARBA" id="ARBA00022741"/>
    </source>
</evidence>
<keyword evidence="3 6" id="KW-0347">Helicase</keyword>
<dbReference type="Proteomes" id="UP000570595">
    <property type="component" value="Unassembled WGS sequence"/>
</dbReference>
<dbReference type="PANTHER" id="PTHR24031">
    <property type="entry name" value="RNA HELICASE"/>
    <property type="match status" value="1"/>
</dbReference>
<dbReference type="GO" id="GO:0003724">
    <property type="term" value="F:RNA helicase activity"/>
    <property type="evidence" value="ECO:0007669"/>
    <property type="project" value="UniProtKB-EC"/>
</dbReference>
<accession>A0A7J6KQ14</accession>
<gene>
    <name evidence="9" type="primary">DDX1_1</name>
    <name evidence="10" type="synonym">DDX1_2</name>
    <name evidence="10" type="ORF">FOL46_001747</name>
    <name evidence="9" type="ORF">FOZ61_002001</name>
</gene>
<evidence type="ECO:0000313" key="12">
    <source>
        <dbReference type="Proteomes" id="UP000572268"/>
    </source>
</evidence>
<keyword evidence="2 6" id="KW-0378">Hydrolase</keyword>
<name>A0A7J6KQ14_PEROL</name>
<comment type="similarity">
    <text evidence="6">Belongs to the DEAD box helicase family.</text>
</comment>
<proteinExistence type="inferred from homology"/>
<comment type="domain">
    <text evidence="6">The Q motif is unique to and characteristic of the DEAD box family of RNA helicases and controls ATP binding and hydrolysis.</text>
</comment>
<evidence type="ECO:0000256" key="4">
    <source>
        <dbReference type="ARBA" id="ARBA00022840"/>
    </source>
</evidence>
<comment type="function">
    <text evidence="6">RNA helicase.</text>
</comment>
<dbReference type="SUPFAM" id="SSF52540">
    <property type="entry name" value="P-loop containing nucleoside triphosphate hydrolases"/>
    <property type="match status" value="1"/>
</dbReference>
<dbReference type="EMBL" id="JABAHT010001521">
    <property type="protein sequence ID" value="KAF4648932.1"/>
    <property type="molecule type" value="Genomic_DNA"/>
</dbReference>
<evidence type="ECO:0000256" key="5">
    <source>
        <dbReference type="PROSITE-ProRule" id="PRU00552"/>
    </source>
</evidence>
<evidence type="ECO:0000256" key="2">
    <source>
        <dbReference type="ARBA" id="ARBA00022801"/>
    </source>
</evidence>
<dbReference type="AlphaFoldDB" id="A0A7J6KQ14"/>
<keyword evidence="4 6" id="KW-0067">ATP-binding</keyword>
<reference evidence="11 12" key="1">
    <citation type="submission" date="2020-04" db="EMBL/GenBank/DDBJ databases">
        <title>Perkinsus olseni comparative genomics.</title>
        <authorList>
            <person name="Bogema D.R."/>
        </authorList>
    </citation>
    <scope>NUCLEOTIDE SEQUENCE [LARGE SCALE GENOMIC DNA]</scope>
    <source>
        <strain evidence="9">ATCC PRA-179</strain>
        <strain evidence="10">ATCC PRA-31</strain>
    </source>
</reference>
<dbReference type="GO" id="GO:0016787">
    <property type="term" value="F:hydrolase activity"/>
    <property type="evidence" value="ECO:0007669"/>
    <property type="project" value="UniProtKB-KW"/>
</dbReference>
<evidence type="ECO:0000259" key="7">
    <source>
        <dbReference type="PROSITE" id="PS51192"/>
    </source>
</evidence>
<dbReference type="SMART" id="SM00487">
    <property type="entry name" value="DEXDc"/>
    <property type="match status" value="1"/>
</dbReference>
<dbReference type="GO" id="GO:0003723">
    <property type="term" value="F:RNA binding"/>
    <property type="evidence" value="ECO:0007669"/>
    <property type="project" value="UniProtKB-UniRule"/>
</dbReference>
<dbReference type="InterPro" id="IPR011545">
    <property type="entry name" value="DEAD/DEAH_box_helicase_dom"/>
</dbReference>
<protein>
    <recommendedName>
        <fullName evidence="6">ATP-dependent RNA helicase</fullName>
        <ecNumber evidence="6">3.6.4.13</ecNumber>
    </recommendedName>
</protein>
<dbReference type="EC" id="3.6.4.13" evidence="6"/>
<dbReference type="InterPro" id="IPR014001">
    <property type="entry name" value="Helicase_ATP-bd"/>
</dbReference>
<evidence type="ECO:0000313" key="9">
    <source>
        <dbReference type="EMBL" id="KAF4648932.1"/>
    </source>
</evidence>
<dbReference type="OrthoDB" id="1191041at2759"/>
<feature type="short sequence motif" description="Q motif" evidence="5">
    <location>
        <begin position="2"/>
        <end position="30"/>
    </location>
</feature>
<comment type="catalytic activity">
    <reaction evidence="6">
        <text>ATP + H2O = ADP + phosphate + H(+)</text>
        <dbReference type="Rhea" id="RHEA:13065"/>
        <dbReference type="ChEBI" id="CHEBI:15377"/>
        <dbReference type="ChEBI" id="CHEBI:15378"/>
        <dbReference type="ChEBI" id="CHEBI:30616"/>
        <dbReference type="ChEBI" id="CHEBI:43474"/>
        <dbReference type="ChEBI" id="CHEBI:456216"/>
        <dbReference type="EC" id="3.6.4.13"/>
    </reaction>
</comment>
<evidence type="ECO:0000313" key="10">
    <source>
        <dbReference type="EMBL" id="KAF4649526.1"/>
    </source>
</evidence>
<sequence length="390" mass="42760">MSAFEEFGLHPSIIRAIEDLDWTLPTPVQAEAVPLILGGGDVCICAETGTGKTAAFGLASIQQIYEYRTTTTSSKKKNNTTKVHGGDGGTMSGKIPSPYCIILEPTIPLCEQTCKCMKEYSKDLQPPVNIHLYAADARGPKGVQPDAIVGTPQKIKNSILRGQLDLSRVFMLILDEADDLIKNDQDKILAKLCDDIKSHGERDASSEGPRVQVVLTSATLASEEVQDMIKLLTLNAQWVDTRGSILGNVLPDTVHHAIYRIHPQDDIKPIKKGCKNPNASVPTDGIYALDHTTGIQSEEIKLKKPKIAVKIADAYKMDRCMVFCRTNLDCDNLESYFHSLDGIPPHRHVSVEEMMTSTAGYQYSCCVVAGARGRQHNQEALEAFKQGVIR</sequence>
<comment type="caution">
    <text evidence="9">The sequence shown here is derived from an EMBL/GenBank/DDBJ whole genome shotgun (WGS) entry which is preliminary data.</text>
</comment>
<evidence type="ECO:0000256" key="3">
    <source>
        <dbReference type="ARBA" id="ARBA00022806"/>
    </source>
</evidence>
<dbReference type="Gene3D" id="3.40.50.300">
    <property type="entry name" value="P-loop containing nucleotide triphosphate hydrolases"/>
    <property type="match status" value="1"/>
</dbReference>
<evidence type="ECO:0000313" key="11">
    <source>
        <dbReference type="Proteomes" id="UP000570595"/>
    </source>
</evidence>
<dbReference type="EMBL" id="JABANN010001500">
    <property type="protein sequence ID" value="KAF4649526.1"/>
    <property type="molecule type" value="Genomic_DNA"/>
</dbReference>
<dbReference type="PROSITE" id="PS51195">
    <property type="entry name" value="Q_MOTIF"/>
    <property type="match status" value="1"/>
</dbReference>
<keyword evidence="6" id="KW-0694">RNA-binding</keyword>
<dbReference type="Pfam" id="PF00270">
    <property type="entry name" value="DEAD"/>
    <property type="match status" value="1"/>
</dbReference>
<dbReference type="InterPro" id="IPR027417">
    <property type="entry name" value="P-loop_NTPase"/>
</dbReference>
<feature type="domain" description="DEAD-box RNA helicase Q" evidence="8">
    <location>
        <begin position="2"/>
        <end position="30"/>
    </location>
</feature>
<feature type="domain" description="Helicase ATP-binding" evidence="7">
    <location>
        <begin position="33"/>
        <end position="238"/>
    </location>
</feature>
<evidence type="ECO:0000256" key="6">
    <source>
        <dbReference type="RuleBase" id="RU365068"/>
    </source>
</evidence>
<keyword evidence="1 6" id="KW-0547">Nucleotide-binding</keyword>
<dbReference type="PROSITE" id="PS51192">
    <property type="entry name" value="HELICASE_ATP_BIND_1"/>
    <property type="match status" value="1"/>
</dbReference>
<dbReference type="GO" id="GO:0005524">
    <property type="term" value="F:ATP binding"/>
    <property type="evidence" value="ECO:0007669"/>
    <property type="project" value="UniProtKB-UniRule"/>
</dbReference>
<dbReference type="Proteomes" id="UP000572268">
    <property type="component" value="Unassembled WGS sequence"/>
</dbReference>